<feature type="transmembrane region" description="Helical" evidence="1">
    <location>
        <begin position="51"/>
        <end position="73"/>
    </location>
</feature>
<protein>
    <submittedName>
        <fullName evidence="2">DUF2975 domain-containing protein</fullName>
    </submittedName>
</protein>
<dbReference type="RefSeq" id="WP_227895623.1">
    <property type="nucleotide sequence ID" value="NZ_CP099466.1"/>
</dbReference>
<name>A0A9X1MD30_9MICC</name>
<gene>
    <name evidence="2" type="ORF">LJ757_08010</name>
</gene>
<keyword evidence="1" id="KW-0812">Transmembrane</keyword>
<evidence type="ECO:0000313" key="2">
    <source>
        <dbReference type="EMBL" id="MCC3297743.1"/>
    </source>
</evidence>
<proteinExistence type="predicted"/>
<keyword evidence="3" id="KW-1185">Reference proteome</keyword>
<keyword evidence="1" id="KW-0472">Membrane</keyword>
<dbReference type="InterPro" id="IPR021354">
    <property type="entry name" value="DUF2975"/>
</dbReference>
<sequence length="160" mass="16760">MNPWLPVFRRVLLPAVFLFVLLLQTMGVPFIGGELADEFPEYAYLLPPYLTVVSAGFVCMQVAVAAAWSLAGLASRGRLYTAAAVTRTAVMAAASGTATVLALLLAGHLHYVVGEGNPASLFAFGSAILAGLACTVLSISLRGRLLEGRHLETSAGPEEV</sequence>
<dbReference type="EMBL" id="JAJFZV010000007">
    <property type="protein sequence ID" value="MCC3297743.1"/>
    <property type="molecule type" value="Genomic_DNA"/>
</dbReference>
<accession>A0A9X1MD30</accession>
<dbReference type="AlphaFoldDB" id="A0A9X1MD30"/>
<evidence type="ECO:0000256" key="1">
    <source>
        <dbReference type="SAM" id="Phobius"/>
    </source>
</evidence>
<feature type="transmembrane region" description="Helical" evidence="1">
    <location>
        <begin position="121"/>
        <end position="141"/>
    </location>
</feature>
<dbReference type="Proteomes" id="UP001139158">
    <property type="component" value="Unassembled WGS sequence"/>
</dbReference>
<organism evidence="2 3">
    <name type="scientific">Arthrobacter caoxuetaonis</name>
    <dbReference type="NCBI Taxonomy" id="2886935"/>
    <lineage>
        <taxon>Bacteria</taxon>
        <taxon>Bacillati</taxon>
        <taxon>Actinomycetota</taxon>
        <taxon>Actinomycetes</taxon>
        <taxon>Micrococcales</taxon>
        <taxon>Micrococcaceae</taxon>
        <taxon>Arthrobacter</taxon>
    </lineage>
</organism>
<feature type="transmembrane region" description="Helical" evidence="1">
    <location>
        <begin position="85"/>
        <end position="109"/>
    </location>
</feature>
<comment type="caution">
    <text evidence="2">The sequence shown here is derived from an EMBL/GenBank/DDBJ whole genome shotgun (WGS) entry which is preliminary data.</text>
</comment>
<dbReference type="Pfam" id="PF11188">
    <property type="entry name" value="DUF2975"/>
    <property type="match status" value="1"/>
</dbReference>
<keyword evidence="1" id="KW-1133">Transmembrane helix</keyword>
<reference evidence="2" key="1">
    <citation type="submission" date="2021-10" db="EMBL/GenBank/DDBJ databases">
        <title>Novel species in genus Arthrobacter.</title>
        <authorList>
            <person name="Liu Y."/>
        </authorList>
    </citation>
    <scope>NUCLEOTIDE SEQUENCE</scope>
    <source>
        <strain evidence="2">Zg-Y453</strain>
    </source>
</reference>
<evidence type="ECO:0000313" key="3">
    <source>
        <dbReference type="Proteomes" id="UP001139158"/>
    </source>
</evidence>